<evidence type="ECO:0000256" key="1">
    <source>
        <dbReference type="SAM" id="MobiDB-lite"/>
    </source>
</evidence>
<proteinExistence type="predicted"/>
<protein>
    <submittedName>
        <fullName evidence="4">Acyltransferase family protein</fullName>
    </submittedName>
</protein>
<reference evidence="4 5" key="1">
    <citation type="submission" date="2020-06" db="EMBL/GenBank/DDBJ databases">
        <title>Actinomadura xiongansis sp. nov., isolated from soil of Baiyangdian.</title>
        <authorList>
            <person name="Zhang X."/>
        </authorList>
    </citation>
    <scope>NUCLEOTIDE SEQUENCE [LARGE SCALE GENOMIC DNA]</scope>
    <source>
        <strain evidence="4 5">HBUM206468</strain>
    </source>
</reference>
<keyword evidence="2" id="KW-1133">Transmembrane helix</keyword>
<name>A0ABR7M229_9ACTN</name>
<dbReference type="GO" id="GO:0016746">
    <property type="term" value="F:acyltransferase activity"/>
    <property type="evidence" value="ECO:0007669"/>
    <property type="project" value="UniProtKB-KW"/>
</dbReference>
<dbReference type="Proteomes" id="UP000805614">
    <property type="component" value="Unassembled WGS sequence"/>
</dbReference>
<sequence>MPVPAEASPPLPVRERRSGDAPHRPRDPYFDNVKFLAVVLVVVGHAWGPLRGMRLRDTAHLFVYTFHMPLFIVIAGHFSRRFAVKQGKVRGLIVGVAVPYLIFEAAYPLYVSLLGGAPFVWSPLSPYYLTWFLLALFAWRLSTPLWQQLRWPLAVAVLISLISGAVRLPDPVVTRTLGFLPFFVIGLLLTEDHFRLLRTRPARVAAVLVAAAAAVAAVLAAPHVDPEWVGYRYPDERLGVSPLVAFGGRAVVLVCGLVMTAAFLALVPARRTWFTELGSASMYVYLLHGFVVLGATYAGWYSLVRELGAVGALTVVTVLGAALAPVLAGRPVRRVFRWVVEPRLDWAFRH</sequence>
<keyword evidence="5" id="KW-1185">Reference proteome</keyword>
<dbReference type="RefSeq" id="WP_187248206.1">
    <property type="nucleotide sequence ID" value="NZ_BAAAOK010000005.1"/>
</dbReference>
<dbReference type="EMBL" id="JABVEC010000059">
    <property type="protein sequence ID" value="MBC6471166.1"/>
    <property type="molecule type" value="Genomic_DNA"/>
</dbReference>
<dbReference type="PANTHER" id="PTHR37312">
    <property type="entry name" value="MEMBRANE-BOUND ACYLTRANSFERASE YKRP-RELATED"/>
    <property type="match status" value="1"/>
</dbReference>
<evidence type="ECO:0000313" key="5">
    <source>
        <dbReference type="Proteomes" id="UP000805614"/>
    </source>
</evidence>
<feature type="transmembrane region" description="Helical" evidence="2">
    <location>
        <begin position="202"/>
        <end position="224"/>
    </location>
</feature>
<evidence type="ECO:0000259" key="3">
    <source>
        <dbReference type="Pfam" id="PF01757"/>
    </source>
</evidence>
<feature type="transmembrane region" description="Helical" evidence="2">
    <location>
        <begin position="91"/>
        <end position="113"/>
    </location>
</feature>
<feature type="domain" description="Acyltransferase 3" evidence="3">
    <location>
        <begin position="28"/>
        <end position="323"/>
    </location>
</feature>
<keyword evidence="2" id="KW-0812">Transmembrane</keyword>
<feature type="transmembrane region" description="Helical" evidence="2">
    <location>
        <begin position="280"/>
        <end position="301"/>
    </location>
</feature>
<accession>A0ABR7M229</accession>
<feature type="compositionally biased region" description="Pro residues" evidence="1">
    <location>
        <begin position="1"/>
        <end position="12"/>
    </location>
</feature>
<organism evidence="4 5">
    <name type="scientific">Actinomadura alba</name>
    <dbReference type="NCBI Taxonomy" id="406431"/>
    <lineage>
        <taxon>Bacteria</taxon>
        <taxon>Bacillati</taxon>
        <taxon>Actinomycetota</taxon>
        <taxon>Actinomycetes</taxon>
        <taxon>Streptosporangiales</taxon>
        <taxon>Thermomonosporaceae</taxon>
        <taxon>Actinomadura</taxon>
    </lineage>
</organism>
<feature type="compositionally biased region" description="Basic and acidic residues" evidence="1">
    <location>
        <begin position="13"/>
        <end position="25"/>
    </location>
</feature>
<feature type="transmembrane region" description="Helical" evidence="2">
    <location>
        <begin position="172"/>
        <end position="190"/>
    </location>
</feature>
<feature type="transmembrane region" description="Helical" evidence="2">
    <location>
        <begin position="62"/>
        <end position="79"/>
    </location>
</feature>
<dbReference type="PANTHER" id="PTHR37312:SF1">
    <property type="entry name" value="MEMBRANE-BOUND ACYLTRANSFERASE YKRP-RELATED"/>
    <property type="match status" value="1"/>
</dbReference>
<feature type="region of interest" description="Disordered" evidence="1">
    <location>
        <begin position="1"/>
        <end position="25"/>
    </location>
</feature>
<feature type="transmembrane region" description="Helical" evidence="2">
    <location>
        <begin position="307"/>
        <end position="328"/>
    </location>
</feature>
<keyword evidence="4" id="KW-0808">Transferase</keyword>
<feature type="transmembrane region" description="Helical" evidence="2">
    <location>
        <begin position="125"/>
        <end position="142"/>
    </location>
</feature>
<keyword evidence="4" id="KW-0012">Acyltransferase</keyword>
<dbReference type="Pfam" id="PF01757">
    <property type="entry name" value="Acyl_transf_3"/>
    <property type="match status" value="1"/>
</dbReference>
<gene>
    <name evidence="4" type="ORF">HKK74_37620</name>
</gene>
<dbReference type="InterPro" id="IPR052734">
    <property type="entry name" value="Nod_factor_acetyltransferase"/>
</dbReference>
<feature type="transmembrane region" description="Helical" evidence="2">
    <location>
        <begin position="244"/>
        <end position="268"/>
    </location>
</feature>
<comment type="caution">
    <text evidence="4">The sequence shown here is derived from an EMBL/GenBank/DDBJ whole genome shotgun (WGS) entry which is preliminary data.</text>
</comment>
<evidence type="ECO:0000313" key="4">
    <source>
        <dbReference type="EMBL" id="MBC6471166.1"/>
    </source>
</evidence>
<feature type="transmembrane region" description="Helical" evidence="2">
    <location>
        <begin position="149"/>
        <end position="166"/>
    </location>
</feature>
<dbReference type="InterPro" id="IPR002656">
    <property type="entry name" value="Acyl_transf_3_dom"/>
</dbReference>
<evidence type="ECO:0000256" key="2">
    <source>
        <dbReference type="SAM" id="Phobius"/>
    </source>
</evidence>
<keyword evidence="2" id="KW-0472">Membrane</keyword>